<dbReference type="PANTHER" id="PTHR31133:SF9">
    <property type="entry name" value="TRANSMEMBRANE PROTEIN"/>
    <property type="match status" value="1"/>
</dbReference>
<dbReference type="Proteomes" id="UP001055439">
    <property type="component" value="Chromosome 8"/>
</dbReference>
<evidence type="ECO:0000313" key="4">
    <source>
        <dbReference type="Proteomes" id="UP001055439"/>
    </source>
</evidence>
<accession>A0A9E7HEG4</accession>
<dbReference type="AlphaFoldDB" id="A0A9E7HEG4"/>
<dbReference type="PANTHER" id="PTHR31133">
    <property type="entry name" value="MEMBRANE PROTEIN"/>
    <property type="match status" value="1"/>
</dbReference>
<keyword evidence="4" id="KW-1185">Reference proteome</keyword>
<evidence type="ECO:0000256" key="1">
    <source>
        <dbReference type="SAM" id="MobiDB-lite"/>
    </source>
</evidence>
<dbReference type="EMBL" id="CP097510">
    <property type="protein sequence ID" value="URE31690.1"/>
    <property type="molecule type" value="Genomic_DNA"/>
</dbReference>
<feature type="region of interest" description="Disordered" evidence="1">
    <location>
        <begin position="164"/>
        <end position="191"/>
    </location>
</feature>
<protein>
    <submittedName>
        <fullName evidence="3">Uncharacterized protein</fullName>
    </submittedName>
</protein>
<dbReference type="InterPro" id="IPR040229">
    <property type="entry name" value="At3g27390-like"/>
</dbReference>
<proteinExistence type="predicted"/>
<gene>
    <name evidence="3" type="ORF">MUK42_16925</name>
</gene>
<reference evidence="3" key="1">
    <citation type="submission" date="2022-05" db="EMBL/GenBank/DDBJ databases">
        <title>The Musa troglodytarum L. genome provides insights into the mechanism of non-climacteric behaviour and enrichment of carotenoids.</title>
        <authorList>
            <person name="Wang J."/>
        </authorList>
    </citation>
    <scope>NUCLEOTIDE SEQUENCE</scope>
    <source>
        <tissue evidence="3">Leaf</tissue>
    </source>
</reference>
<feature type="transmembrane region" description="Helical" evidence="2">
    <location>
        <begin position="34"/>
        <end position="53"/>
    </location>
</feature>
<name>A0A9E7HEG4_9LILI</name>
<organism evidence="3 4">
    <name type="scientific">Musa troglodytarum</name>
    <name type="common">fe'i banana</name>
    <dbReference type="NCBI Taxonomy" id="320322"/>
    <lineage>
        <taxon>Eukaryota</taxon>
        <taxon>Viridiplantae</taxon>
        <taxon>Streptophyta</taxon>
        <taxon>Embryophyta</taxon>
        <taxon>Tracheophyta</taxon>
        <taxon>Spermatophyta</taxon>
        <taxon>Magnoliopsida</taxon>
        <taxon>Liliopsida</taxon>
        <taxon>Zingiberales</taxon>
        <taxon>Musaceae</taxon>
        <taxon>Musa</taxon>
    </lineage>
</organism>
<dbReference type="OrthoDB" id="1932537at2759"/>
<keyword evidence="2" id="KW-0812">Transmembrane</keyword>
<keyword evidence="2" id="KW-1133">Transmembrane helix</keyword>
<sequence length="191" mass="20984">MDVPEGLISRLCHLLAFLPFFLLLLLLAVVKAAFIAPIVFVTVLVGNTALILGLYPLHAVWTCYCIARISQVPGYILAGILARPKYRKAAISRSASLPRKHAPARAESLPLKRPLIKTASMKMQELKAIVGFSLTISRMPTFRRRFEAVVKALLQEARQGFQKNDGVSEVGLQPKPAEGIPKEGKNSQVQT</sequence>
<feature type="transmembrane region" description="Helical" evidence="2">
    <location>
        <begin position="6"/>
        <end position="27"/>
    </location>
</feature>
<evidence type="ECO:0000256" key="2">
    <source>
        <dbReference type="SAM" id="Phobius"/>
    </source>
</evidence>
<keyword evidence="2" id="KW-0472">Membrane</keyword>
<evidence type="ECO:0000313" key="3">
    <source>
        <dbReference type="EMBL" id="URE31690.1"/>
    </source>
</evidence>